<protein>
    <submittedName>
        <fullName evidence="2">Uncharacterized protein</fullName>
    </submittedName>
</protein>
<feature type="transmembrane region" description="Helical" evidence="1">
    <location>
        <begin position="75"/>
        <end position="94"/>
    </location>
</feature>
<dbReference type="EMBL" id="NPIA01000001">
    <property type="protein sequence ID" value="OZM58396.1"/>
    <property type="molecule type" value="Genomic_DNA"/>
</dbReference>
<gene>
    <name evidence="2" type="ORF">CIB95_02165</name>
</gene>
<evidence type="ECO:0000313" key="3">
    <source>
        <dbReference type="Proteomes" id="UP000217083"/>
    </source>
</evidence>
<keyword evidence="1" id="KW-0472">Membrane</keyword>
<evidence type="ECO:0000256" key="1">
    <source>
        <dbReference type="SAM" id="Phobius"/>
    </source>
</evidence>
<reference evidence="3" key="1">
    <citation type="submission" date="2017-08" db="EMBL/GenBank/DDBJ databases">
        <authorList>
            <person name="Huang Z."/>
        </authorList>
    </citation>
    <scope>NUCLEOTIDE SEQUENCE [LARGE SCALE GENOMIC DNA]</scope>
    <source>
        <strain evidence="3">SA5d-4</strain>
    </source>
</reference>
<dbReference type="Proteomes" id="UP000217083">
    <property type="component" value="Unassembled WGS sequence"/>
</dbReference>
<dbReference type="RefSeq" id="WP_094921223.1">
    <property type="nucleotide sequence ID" value="NZ_NPIA01000001.1"/>
</dbReference>
<feature type="transmembrane region" description="Helical" evidence="1">
    <location>
        <begin position="48"/>
        <end position="68"/>
    </location>
</feature>
<organism evidence="2 3">
    <name type="scientific">Lottiidibacillus patelloidae</name>
    <dbReference type="NCBI Taxonomy" id="2670334"/>
    <lineage>
        <taxon>Bacteria</taxon>
        <taxon>Bacillati</taxon>
        <taxon>Bacillota</taxon>
        <taxon>Bacilli</taxon>
        <taxon>Bacillales</taxon>
        <taxon>Bacillaceae</taxon>
        <taxon>Lottiidibacillus</taxon>
    </lineage>
</organism>
<proteinExistence type="predicted"/>
<name>A0A263BZ01_9BACI</name>
<sequence>MRGLVSVGLFFILIASSLWFYGNGFLFKLFNGGTTLYHIADELHSEPLFLYGMIIVYILSLLIFYFEYKKEWKRFRLALLIFTSVLIIPIYSTLLK</sequence>
<keyword evidence="3" id="KW-1185">Reference proteome</keyword>
<keyword evidence="1" id="KW-0812">Transmembrane</keyword>
<evidence type="ECO:0000313" key="2">
    <source>
        <dbReference type="EMBL" id="OZM58396.1"/>
    </source>
</evidence>
<comment type="caution">
    <text evidence="2">The sequence shown here is derived from an EMBL/GenBank/DDBJ whole genome shotgun (WGS) entry which is preliminary data.</text>
</comment>
<accession>A0A263BZ01</accession>
<dbReference type="AlphaFoldDB" id="A0A263BZ01"/>
<reference evidence="2 3" key="2">
    <citation type="submission" date="2017-09" db="EMBL/GenBank/DDBJ databases">
        <title>Bacillus patelloidae sp. nov., isolated from the intestinal tract of a marine limpet.</title>
        <authorList>
            <person name="Liu R."/>
            <person name="Dong C."/>
            <person name="Shao Z."/>
        </authorList>
    </citation>
    <scope>NUCLEOTIDE SEQUENCE [LARGE SCALE GENOMIC DNA]</scope>
    <source>
        <strain evidence="2 3">SA5d-4</strain>
    </source>
</reference>
<keyword evidence="1" id="KW-1133">Transmembrane helix</keyword>